<dbReference type="Gene3D" id="3.30.70.1060">
    <property type="entry name" value="Dimeric alpha+beta barrel"/>
    <property type="match status" value="1"/>
</dbReference>
<dbReference type="InterPro" id="IPR005545">
    <property type="entry name" value="YCII"/>
</dbReference>
<name>A0AAW1Q4T1_9CHLO</name>
<protein>
    <recommendedName>
        <fullName evidence="1">YCII-related domain-containing protein</fullName>
    </recommendedName>
</protein>
<dbReference type="SUPFAM" id="SSF54909">
    <property type="entry name" value="Dimeric alpha+beta barrel"/>
    <property type="match status" value="1"/>
</dbReference>
<dbReference type="AlphaFoldDB" id="A0AAW1Q4T1"/>
<dbReference type="EMBL" id="JALJOR010000006">
    <property type="protein sequence ID" value="KAK9815872.1"/>
    <property type="molecule type" value="Genomic_DNA"/>
</dbReference>
<feature type="domain" description="YCII-related" evidence="1">
    <location>
        <begin position="41"/>
        <end position="121"/>
    </location>
</feature>
<organism evidence="2 3">
    <name type="scientific">[Myrmecia] bisecta</name>
    <dbReference type="NCBI Taxonomy" id="41462"/>
    <lineage>
        <taxon>Eukaryota</taxon>
        <taxon>Viridiplantae</taxon>
        <taxon>Chlorophyta</taxon>
        <taxon>core chlorophytes</taxon>
        <taxon>Trebouxiophyceae</taxon>
        <taxon>Trebouxiales</taxon>
        <taxon>Trebouxiaceae</taxon>
        <taxon>Myrmecia</taxon>
    </lineage>
</organism>
<reference evidence="2 3" key="1">
    <citation type="journal article" date="2024" name="Nat. Commun.">
        <title>Phylogenomics reveals the evolutionary origins of lichenization in chlorophyte algae.</title>
        <authorList>
            <person name="Puginier C."/>
            <person name="Libourel C."/>
            <person name="Otte J."/>
            <person name="Skaloud P."/>
            <person name="Haon M."/>
            <person name="Grisel S."/>
            <person name="Petersen M."/>
            <person name="Berrin J.G."/>
            <person name="Delaux P.M."/>
            <person name="Dal Grande F."/>
            <person name="Keller J."/>
        </authorList>
    </citation>
    <scope>NUCLEOTIDE SEQUENCE [LARGE SCALE GENOMIC DNA]</scope>
    <source>
        <strain evidence="2 3">SAG 2043</strain>
    </source>
</reference>
<dbReference type="Proteomes" id="UP001489004">
    <property type="component" value="Unassembled WGS sequence"/>
</dbReference>
<evidence type="ECO:0000259" key="1">
    <source>
        <dbReference type="Pfam" id="PF03795"/>
    </source>
</evidence>
<evidence type="ECO:0000313" key="2">
    <source>
        <dbReference type="EMBL" id="KAK9815872.1"/>
    </source>
</evidence>
<sequence>MIRSSVSLSSSLGLRAIRSTANRVAVRAMAAAGTPQTSFHILHYEYVSDILEKRGPHREAHLAAARKQAESGKIFLAGAVADPVDSAIFVWKDATKDEIAAFVKDDPYVKAGLVPKWSIRPYMVVVGGQ</sequence>
<comment type="caution">
    <text evidence="2">The sequence shown here is derived from an EMBL/GenBank/DDBJ whole genome shotgun (WGS) entry which is preliminary data.</text>
</comment>
<proteinExistence type="predicted"/>
<accession>A0AAW1Q4T1</accession>
<evidence type="ECO:0000313" key="3">
    <source>
        <dbReference type="Proteomes" id="UP001489004"/>
    </source>
</evidence>
<dbReference type="Pfam" id="PF03795">
    <property type="entry name" value="YCII"/>
    <property type="match status" value="1"/>
</dbReference>
<dbReference type="PANTHER" id="PTHR33606:SF3">
    <property type="entry name" value="PROTEIN YCII"/>
    <property type="match status" value="1"/>
</dbReference>
<dbReference type="PANTHER" id="PTHR33606">
    <property type="entry name" value="PROTEIN YCII"/>
    <property type="match status" value="1"/>
</dbReference>
<dbReference type="InterPro" id="IPR051807">
    <property type="entry name" value="Sec-metab_biosynth-assoc"/>
</dbReference>
<gene>
    <name evidence="2" type="ORF">WJX72_011037</name>
</gene>
<keyword evidence="3" id="KW-1185">Reference proteome</keyword>
<dbReference type="InterPro" id="IPR011008">
    <property type="entry name" value="Dimeric_a/b-barrel"/>
</dbReference>